<feature type="transmembrane region" description="Helical" evidence="1">
    <location>
        <begin position="160"/>
        <end position="178"/>
    </location>
</feature>
<proteinExistence type="predicted"/>
<reference evidence="2 3" key="1">
    <citation type="journal article" date="2015" name="Genome Announc.">
        <title>Expanding the biotechnology potential of lactobacilli through comparative genomics of 213 strains and associated genera.</title>
        <authorList>
            <person name="Sun Z."/>
            <person name="Harris H.M."/>
            <person name="McCann A."/>
            <person name="Guo C."/>
            <person name="Argimon S."/>
            <person name="Zhang W."/>
            <person name="Yang X."/>
            <person name="Jeffery I.B."/>
            <person name="Cooney J.C."/>
            <person name="Kagawa T.F."/>
            <person name="Liu W."/>
            <person name="Song Y."/>
            <person name="Salvetti E."/>
            <person name="Wrobel A."/>
            <person name="Rasinkangas P."/>
            <person name="Parkhill J."/>
            <person name="Rea M.C."/>
            <person name="O'Sullivan O."/>
            <person name="Ritari J."/>
            <person name="Douillard F.P."/>
            <person name="Paul Ross R."/>
            <person name="Yang R."/>
            <person name="Briner A.E."/>
            <person name="Felis G.E."/>
            <person name="de Vos W.M."/>
            <person name="Barrangou R."/>
            <person name="Klaenhammer T.R."/>
            <person name="Caufield P.W."/>
            <person name="Cui Y."/>
            <person name="Zhang H."/>
            <person name="O'Toole P.W."/>
        </authorList>
    </citation>
    <scope>NUCLEOTIDE SEQUENCE [LARGE SCALE GENOMIC DNA]</scope>
    <source>
        <strain evidence="2 3">DSM 20515</strain>
    </source>
</reference>
<dbReference type="AlphaFoldDB" id="A0A0R2BJE0"/>
<evidence type="ECO:0000256" key="1">
    <source>
        <dbReference type="SAM" id="Phobius"/>
    </source>
</evidence>
<accession>A0A0R2BJE0</accession>
<feature type="transmembrane region" description="Helical" evidence="1">
    <location>
        <begin position="104"/>
        <end position="122"/>
    </location>
</feature>
<evidence type="ECO:0000313" key="2">
    <source>
        <dbReference type="EMBL" id="KRM75788.1"/>
    </source>
</evidence>
<keyword evidence="1" id="KW-0472">Membrane</keyword>
<feature type="transmembrane region" description="Helical" evidence="1">
    <location>
        <begin position="52"/>
        <end position="68"/>
    </location>
</feature>
<gene>
    <name evidence="2" type="ORF">FC82_GL001935</name>
</gene>
<keyword evidence="1" id="KW-1133">Transmembrane helix</keyword>
<dbReference type="Proteomes" id="UP000051845">
    <property type="component" value="Unassembled WGS sequence"/>
</dbReference>
<organism evidence="2 3">
    <name type="scientific">Secundilactobacillus collinoides DSM 20515 = JCM 1123</name>
    <dbReference type="NCBI Taxonomy" id="1423733"/>
    <lineage>
        <taxon>Bacteria</taxon>
        <taxon>Bacillati</taxon>
        <taxon>Bacillota</taxon>
        <taxon>Bacilli</taxon>
        <taxon>Lactobacillales</taxon>
        <taxon>Lactobacillaceae</taxon>
        <taxon>Secundilactobacillus</taxon>
    </lineage>
</organism>
<dbReference type="PATRIC" id="fig|1423733.4.peg.2035"/>
<dbReference type="EMBL" id="AYYR01000043">
    <property type="protein sequence ID" value="KRM75788.1"/>
    <property type="molecule type" value="Genomic_DNA"/>
</dbReference>
<sequence>MALFLNIGVLVYFIYQQFNYGDVHKFRYFVLPLFALYKLVTISGWHTRDIPGVLLIAVVSLFISWFQAHGTRVREEHIAKYYFKNKAGKEIPIYSHSATARGGWYYLIGWGVILGIELLLEVNVSQMTLDNVNIGHLVFSETLQSLLAVYAVANPGHNDWSVWSLTFFTSLGYTLWLMHKSAVVKEALLNPDAFEVVDE</sequence>
<protein>
    <recommendedName>
        <fullName evidence="4">Hydrophobic protein</fullName>
    </recommendedName>
</protein>
<evidence type="ECO:0000313" key="3">
    <source>
        <dbReference type="Proteomes" id="UP000051845"/>
    </source>
</evidence>
<dbReference type="RefSeq" id="WP_054758972.1">
    <property type="nucleotide sequence ID" value="NZ_AYYR01000043.1"/>
</dbReference>
<comment type="caution">
    <text evidence="2">The sequence shown here is derived from an EMBL/GenBank/DDBJ whole genome shotgun (WGS) entry which is preliminary data.</text>
</comment>
<keyword evidence="1" id="KW-0812">Transmembrane</keyword>
<name>A0A0R2BJE0_SECCO</name>
<evidence type="ECO:0008006" key="4">
    <source>
        <dbReference type="Google" id="ProtNLM"/>
    </source>
</evidence>